<dbReference type="AlphaFoldDB" id="A0A645BPQ2"/>
<dbReference type="Gene3D" id="3.90.550.10">
    <property type="entry name" value="Spore Coat Polysaccharide Biosynthesis Protein SpsA, Chain A"/>
    <property type="match status" value="1"/>
</dbReference>
<protein>
    <recommendedName>
        <fullName evidence="1">Glycosyltransferase 2-like domain-containing protein</fullName>
    </recommendedName>
</protein>
<name>A0A645BPQ2_9ZZZZ</name>
<dbReference type="InterPro" id="IPR001173">
    <property type="entry name" value="Glyco_trans_2-like"/>
</dbReference>
<reference evidence="2" key="1">
    <citation type="submission" date="2019-08" db="EMBL/GenBank/DDBJ databases">
        <authorList>
            <person name="Kucharzyk K."/>
            <person name="Murdoch R.W."/>
            <person name="Higgins S."/>
            <person name="Loffler F."/>
        </authorList>
    </citation>
    <scope>NUCLEOTIDE SEQUENCE</scope>
</reference>
<sequence length="265" mass="31242">MINHTFAVLAFETSPYLENCILSIKNQTIKSEIIITTSTPNEYIKEIANKYSIRLYINNRKDIASDWNFPFTKCKTKYLTLAHQDDIYLPEYSEEITGLLEKRSNSLIGFTGYYEIREIKNNDYSVIKPNLNLLVKKLLIRISFKEKNYINDKRAKRFLLMFGNPIPCPSACYNLKKLMNERFSNSFSINLDWDMWERLSAIKGEFINTNKSLLLHRIHSGSETTSGIVSKKRYKEDLRIFLRFWPRYFAKIISLIYSLSYLSNK</sequence>
<feature type="domain" description="Glycosyltransferase 2-like" evidence="1">
    <location>
        <begin position="8"/>
        <end position="147"/>
    </location>
</feature>
<accession>A0A645BPQ2</accession>
<gene>
    <name evidence="2" type="ORF">SDC9_110658</name>
</gene>
<proteinExistence type="predicted"/>
<dbReference type="SUPFAM" id="SSF53448">
    <property type="entry name" value="Nucleotide-diphospho-sugar transferases"/>
    <property type="match status" value="1"/>
</dbReference>
<evidence type="ECO:0000259" key="1">
    <source>
        <dbReference type="Pfam" id="PF00535"/>
    </source>
</evidence>
<evidence type="ECO:0000313" key="2">
    <source>
        <dbReference type="EMBL" id="MPM63774.1"/>
    </source>
</evidence>
<organism evidence="2">
    <name type="scientific">bioreactor metagenome</name>
    <dbReference type="NCBI Taxonomy" id="1076179"/>
    <lineage>
        <taxon>unclassified sequences</taxon>
        <taxon>metagenomes</taxon>
        <taxon>ecological metagenomes</taxon>
    </lineage>
</organism>
<dbReference type="Pfam" id="PF00535">
    <property type="entry name" value="Glycos_transf_2"/>
    <property type="match status" value="1"/>
</dbReference>
<dbReference type="CDD" id="cd00761">
    <property type="entry name" value="Glyco_tranf_GTA_type"/>
    <property type="match status" value="1"/>
</dbReference>
<dbReference type="EMBL" id="VSSQ01019596">
    <property type="protein sequence ID" value="MPM63774.1"/>
    <property type="molecule type" value="Genomic_DNA"/>
</dbReference>
<comment type="caution">
    <text evidence="2">The sequence shown here is derived from an EMBL/GenBank/DDBJ whole genome shotgun (WGS) entry which is preliminary data.</text>
</comment>
<dbReference type="InterPro" id="IPR029044">
    <property type="entry name" value="Nucleotide-diphossugar_trans"/>
</dbReference>